<evidence type="ECO:0000313" key="3">
    <source>
        <dbReference type="Proteomes" id="UP001327957"/>
    </source>
</evidence>
<evidence type="ECO:0000256" key="1">
    <source>
        <dbReference type="SAM" id="MobiDB-lite"/>
    </source>
</evidence>
<comment type="caution">
    <text evidence="2">The sequence shown here is derived from an EMBL/GenBank/DDBJ whole genome shotgun (WGS) entry which is preliminary data.</text>
</comment>
<gene>
    <name evidence="2" type="ORF">QIS74_06232</name>
</gene>
<feature type="compositionally biased region" description="Low complexity" evidence="1">
    <location>
        <begin position="1"/>
        <end position="13"/>
    </location>
</feature>
<proteinExistence type="predicted"/>
<dbReference type="Proteomes" id="UP001327957">
    <property type="component" value="Unassembled WGS sequence"/>
</dbReference>
<feature type="compositionally biased region" description="Basic and acidic residues" evidence="1">
    <location>
        <begin position="232"/>
        <end position="254"/>
    </location>
</feature>
<keyword evidence="3" id="KW-1185">Reference proteome</keyword>
<name>A0AAV9TE75_9PEZI</name>
<dbReference type="EMBL" id="JASAOK010000033">
    <property type="protein sequence ID" value="KAK6218352.1"/>
    <property type="molecule type" value="Genomic_DNA"/>
</dbReference>
<feature type="compositionally biased region" description="Basic and acidic residues" evidence="1">
    <location>
        <begin position="28"/>
        <end position="39"/>
    </location>
</feature>
<dbReference type="AlphaFoldDB" id="A0AAV9TE75"/>
<feature type="region of interest" description="Disordered" evidence="1">
    <location>
        <begin position="232"/>
        <end position="281"/>
    </location>
</feature>
<feature type="region of interest" description="Disordered" evidence="1">
    <location>
        <begin position="1"/>
        <end position="95"/>
    </location>
</feature>
<organism evidence="2 3">
    <name type="scientific">Colletotrichum tabaci</name>
    <dbReference type="NCBI Taxonomy" id="1209068"/>
    <lineage>
        <taxon>Eukaryota</taxon>
        <taxon>Fungi</taxon>
        <taxon>Dikarya</taxon>
        <taxon>Ascomycota</taxon>
        <taxon>Pezizomycotina</taxon>
        <taxon>Sordariomycetes</taxon>
        <taxon>Hypocreomycetidae</taxon>
        <taxon>Glomerellales</taxon>
        <taxon>Glomerellaceae</taxon>
        <taxon>Colletotrichum</taxon>
        <taxon>Colletotrichum destructivum species complex</taxon>
    </lineage>
</organism>
<accession>A0AAV9TE75</accession>
<sequence>MAVAEETPAAEPAHVPDPGQNPAAVRVTGDETAKPDDRTGAAAEQADITRPIGAQPCSTKTGDVVLRVEEDGDDVASKSQRDDDDDPPQRRSTAGSGTNWLLLLASFLSSYSMYTFQEGIPEEDMIPLDHLLKRVIGPLWDPSPAVLALVVVVLAASTSAVVYRQGMSWVTTLGLGSAFSHFPVGVWREGWRETALRDAPMRLMIPPLLLQLLRAVEARTGWDITRERSIREGREARRAEESGDREALEMREGDGSDGDGVGGLLDQDRRREGYGTPEYCQSTGAKNAERLIMNDCPVKLSE</sequence>
<reference evidence="2 3" key="1">
    <citation type="submission" date="2023-04" db="EMBL/GenBank/DDBJ databases">
        <title>Colletotrichum tabacum stain YC1 causing leaf anthracnose on Nicotiana tabacum(L.) cv.</title>
        <authorList>
            <person name="Ji Z."/>
            <person name="Wang M."/>
            <person name="Zhang J."/>
            <person name="Wang N."/>
            <person name="Zhou Z."/>
        </authorList>
    </citation>
    <scope>NUCLEOTIDE SEQUENCE [LARGE SCALE GENOMIC DNA]</scope>
    <source>
        <strain evidence="2 3">YC1</strain>
    </source>
</reference>
<evidence type="ECO:0000313" key="2">
    <source>
        <dbReference type="EMBL" id="KAK6218352.1"/>
    </source>
</evidence>
<protein>
    <submittedName>
        <fullName evidence="2">Uncharacterized protein</fullName>
    </submittedName>
</protein>